<evidence type="ECO:0000313" key="2">
    <source>
        <dbReference type="EMBL" id="KAK3058662.1"/>
    </source>
</evidence>
<dbReference type="EMBL" id="JAWDJX010000001">
    <property type="protein sequence ID" value="KAK3058662.1"/>
    <property type="molecule type" value="Genomic_DNA"/>
</dbReference>
<dbReference type="PANTHER" id="PTHR21310">
    <property type="entry name" value="AMINOGLYCOSIDE PHOSPHOTRANSFERASE-RELATED-RELATED"/>
    <property type="match status" value="1"/>
</dbReference>
<dbReference type="InterPro" id="IPR011009">
    <property type="entry name" value="Kinase-like_dom_sf"/>
</dbReference>
<accession>A0AAJ0LX49</accession>
<dbReference type="AlphaFoldDB" id="A0AAJ0LX49"/>
<keyword evidence="3" id="KW-1185">Reference proteome</keyword>
<sequence>MDVQPSKPEDGLADSNRDESSTKQLSLATPSNTNEDLPGPHSEEDSIDYTTPEQEDRIVACCEDPDAEIYQTSRCTQHIVKIDDKVMVKCGLVGPDEFENQKYAHEHIDRNILWVPKPYHWFGRGQQGYLVMEYIEGEVYEDREDPKTIAKVAKAIDHMQTKTEPYIGPVDGGPVTEQLEEYWNRRIRARGDKEATISFQGTKMVLTHGSIAPRNIMLREDGGLVLLHWHLAGFYPRCCERTSLSLGTEMNSAWADALAEAMPLSAEEQDQETKLVIGHMNSTCCYVKPMSP</sequence>
<dbReference type="InterPro" id="IPR051678">
    <property type="entry name" value="AGP_Transferase"/>
</dbReference>
<feature type="region of interest" description="Disordered" evidence="1">
    <location>
        <begin position="1"/>
        <end position="51"/>
    </location>
</feature>
<feature type="compositionally biased region" description="Polar residues" evidence="1">
    <location>
        <begin position="22"/>
        <end position="35"/>
    </location>
</feature>
<feature type="compositionally biased region" description="Basic and acidic residues" evidence="1">
    <location>
        <begin position="7"/>
        <end position="21"/>
    </location>
</feature>
<evidence type="ECO:0008006" key="4">
    <source>
        <dbReference type="Google" id="ProtNLM"/>
    </source>
</evidence>
<reference evidence="2" key="1">
    <citation type="submission" date="2023-04" db="EMBL/GenBank/DDBJ databases">
        <title>Black Yeasts Isolated from many extreme environments.</title>
        <authorList>
            <person name="Coleine C."/>
            <person name="Stajich J.E."/>
            <person name="Selbmann L."/>
        </authorList>
    </citation>
    <scope>NUCLEOTIDE SEQUENCE</scope>
    <source>
        <strain evidence="2">CCFEE 5312</strain>
    </source>
</reference>
<comment type="caution">
    <text evidence="2">The sequence shown here is derived from an EMBL/GenBank/DDBJ whole genome shotgun (WGS) entry which is preliminary data.</text>
</comment>
<organism evidence="2 3">
    <name type="scientific">Extremus antarcticus</name>
    <dbReference type="NCBI Taxonomy" id="702011"/>
    <lineage>
        <taxon>Eukaryota</taxon>
        <taxon>Fungi</taxon>
        <taxon>Dikarya</taxon>
        <taxon>Ascomycota</taxon>
        <taxon>Pezizomycotina</taxon>
        <taxon>Dothideomycetes</taxon>
        <taxon>Dothideomycetidae</taxon>
        <taxon>Mycosphaerellales</taxon>
        <taxon>Extremaceae</taxon>
        <taxon>Extremus</taxon>
    </lineage>
</organism>
<gene>
    <name evidence="2" type="ORF">LTR09_000227</name>
</gene>
<evidence type="ECO:0000256" key="1">
    <source>
        <dbReference type="SAM" id="MobiDB-lite"/>
    </source>
</evidence>
<dbReference type="SUPFAM" id="SSF56112">
    <property type="entry name" value="Protein kinase-like (PK-like)"/>
    <property type="match status" value="1"/>
</dbReference>
<dbReference type="PANTHER" id="PTHR21310:SF39">
    <property type="entry name" value="AMINOGLYCOSIDE PHOSPHOTRANSFERASE DOMAIN-CONTAINING PROTEIN"/>
    <property type="match status" value="1"/>
</dbReference>
<protein>
    <recommendedName>
        <fullName evidence="4">Aminoglycoside phosphotransferase domain-containing protein</fullName>
    </recommendedName>
</protein>
<name>A0AAJ0LX49_9PEZI</name>
<proteinExistence type="predicted"/>
<evidence type="ECO:0000313" key="3">
    <source>
        <dbReference type="Proteomes" id="UP001271007"/>
    </source>
</evidence>
<dbReference type="Proteomes" id="UP001271007">
    <property type="component" value="Unassembled WGS sequence"/>
</dbReference>